<evidence type="ECO:0000313" key="4">
    <source>
        <dbReference type="EnsemblProtists" id="EKX48807"/>
    </source>
</evidence>
<dbReference type="AlphaFoldDB" id="L1JKH8"/>
<dbReference type="PaxDb" id="55529-EKX48807"/>
<keyword evidence="5" id="KW-1185">Reference proteome</keyword>
<dbReference type="STRING" id="905079.L1JKH8"/>
<dbReference type="KEGG" id="gtt:GUITHDRAFT_136473"/>
<gene>
    <name evidence="3" type="ORF">GUITHDRAFT_136473</name>
</gene>
<feature type="region of interest" description="Disordered" evidence="1">
    <location>
        <begin position="729"/>
        <end position="768"/>
    </location>
</feature>
<dbReference type="InterPro" id="IPR003347">
    <property type="entry name" value="JmjC_dom"/>
</dbReference>
<feature type="domain" description="JmjC" evidence="2">
    <location>
        <begin position="621"/>
        <end position="829"/>
    </location>
</feature>
<dbReference type="Proteomes" id="UP000011087">
    <property type="component" value="Unassembled WGS sequence"/>
</dbReference>
<feature type="region of interest" description="Disordered" evidence="1">
    <location>
        <begin position="608"/>
        <end position="631"/>
    </location>
</feature>
<feature type="compositionally biased region" description="Basic and acidic residues" evidence="1">
    <location>
        <begin position="732"/>
        <end position="743"/>
    </location>
</feature>
<dbReference type="Gene3D" id="2.60.120.650">
    <property type="entry name" value="Cupin"/>
    <property type="match status" value="1"/>
</dbReference>
<dbReference type="RefSeq" id="XP_005835787.1">
    <property type="nucleotide sequence ID" value="XM_005835730.1"/>
</dbReference>
<dbReference type="PROSITE" id="PS51184">
    <property type="entry name" value="JMJC"/>
    <property type="match status" value="1"/>
</dbReference>
<proteinExistence type="predicted"/>
<feature type="compositionally biased region" description="Basic and acidic residues" evidence="1">
    <location>
        <begin position="608"/>
        <end position="618"/>
    </location>
</feature>
<evidence type="ECO:0000256" key="1">
    <source>
        <dbReference type="SAM" id="MobiDB-lite"/>
    </source>
</evidence>
<dbReference type="HOGENOM" id="CLU_337227_0_0_1"/>
<feature type="compositionally biased region" description="Acidic residues" evidence="1">
    <location>
        <begin position="619"/>
        <end position="629"/>
    </location>
</feature>
<feature type="compositionally biased region" description="Acidic residues" evidence="1">
    <location>
        <begin position="753"/>
        <end position="765"/>
    </location>
</feature>
<protein>
    <recommendedName>
        <fullName evidence="2">JmjC domain-containing protein</fullName>
    </recommendedName>
</protein>
<dbReference type="InterPro" id="IPR002654">
    <property type="entry name" value="Glyco_trans_25"/>
</dbReference>
<dbReference type="InterPro" id="IPR050910">
    <property type="entry name" value="JMJD6_ArgDemeth/LysHydrox"/>
</dbReference>
<accession>L1JKH8</accession>
<name>L1JKH8_GUITC</name>
<evidence type="ECO:0000313" key="5">
    <source>
        <dbReference type="Proteomes" id="UP000011087"/>
    </source>
</evidence>
<dbReference type="Pfam" id="PF01755">
    <property type="entry name" value="Glyco_transf_25"/>
    <property type="match status" value="1"/>
</dbReference>
<feature type="compositionally biased region" description="Basic and acidic residues" evidence="1">
    <location>
        <begin position="556"/>
        <end position="568"/>
    </location>
</feature>
<dbReference type="eggNOG" id="KOG4179">
    <property type="taxonomic scope" value="Eukaryota"/>
</dbReference>
<dbReference type="EMBL" id="JH992984">
    <property type="protein sequence ID" value="EKX48807.1"/>
    <property type="molecule type" value="Genomic_DNA"/>
</dbReference>
<dbReference type="eggNOG" id="KOG2130">
    <property type="taxonomic scope" value="Eukaryota"/>
</dbReference>
<dbReference type="GeneID" id="17305340"/>
<evidence type="ECO:0000313" key="3">
    <source>
        <dbReference type="EMBL" id="EKX48807.1"/>
    </source>
</evidence>
<reference evidence="3 5" key="1">
    <citation type="journal article" date="2012" name="Nature">
        <title>Algal genomes reveal evolutionary mosaicism and the fate of nucleomorphs.</title>
        <authorList>
            <consortium name="DOE Joint Genome Institute"/>
            <person name="Curtis B.A."/>
            <person name="Tanifuji G."/>
            <person name="Burki F."/>
            <person name="Gruber A."/>
            <person name="Irimia M."/>
            <person name="Maruyama S."/>
            <person name="Arias M.C."/>
            <person name="Ball S.G."/>
            <person name="Gile G.H."/>
            <person name="Hirakawa Y."/>
            <person name="Hopkins J.F."/>
            <person name="Kuo A."/>
            <person name="Rensing S.A."/>
            <person name="Schmutz J."/>
            <person name="Symeonidi A."/>
            <person name="Elias M."/>
            <person name="Eveleigh R.J."/>
            <person name="Herman E.K."/>
            <person name="Klute M.J."/>
            <person name="Nakayama T."/>
            <person name="Obornik M."/>
            <person name="Reyes-Prieto A."/>
            <person name="Armbrust E.V."/>
            <person name="Aves S.J."/>
            <person name="Beiko R.G."/>
            <person name="Coutinho P."/>
            <person name="Dacks J.B."/>
            <person name="Durnford D.G."/>
            <person name="Fast N.M."/>
            <person name="Green B.R."/>
            <person name="Grisdale C.J."/>
            <person name="Hempel F."/>
            <person name="Henrissat B."/>
            <person name="Hoppner M.P."/>
            <person name="Ishida K."/>
            <person name="Kim E."/>
            <person name="Koreny L."/>
            <person name="Kroth P.G."/>
            <person name="Liu Y."/>
            <person name="Malik S.B."/>
            <person name="Maier U.G."/>
            <person name="McRose D."/>
            <person name="Mock T."/>
            <person name="Neilson J.A."/>
            <person name="Onodera N.T."/>
            <person name="Poole A.M."/>
            <person name="Pritham E.J."/>
            <person name="Richards T.A."/>
            <person name="Rocap G."/>
            <person name="Roy S.W."/>
            <person name="Sarai C."/>
            <person name="Schaack S."/>
            <person name="Shirato S."/>
            <person name="Slamovits C.H."/>
            <person name="Spencer D.F."/>
            <person name="Suzuki S."/>
            <person name="Worden A.Z."/>
            <person name="Zauner S."/>
            <person name="Barry K."/>
            <person name="Bell C."/>
            <person name="Bharti A.K."/>
            <person name="Crow J.A."/>
            <person name="Grimwood J."/>
            <person name="Kramer R."/>
            <person name="Lindquist E."/>
            <person name="Lucas S."/>
            <person name="Salamov A."/>
            <person name="McFadden G.I."/>
            <person name="Lane C.E."/>
            <person name="Keeling P.J."/>
            <person name="Gray M.W."/>
            <person name="Grigoriev I.V."/>
            <person name="Archibald J.M."/>
        </authorList>
    </citation>
    <scope>NUCLEOTIDE SEQUENCE</scope>
    <source>
        <strain evidence="3 5">CCMP2712</strain>
    </source>
</reference>
<dbReference type="OrthoDB" id="47375at2759"/>
<dbReference type="EnsemblProtists" id="EKX48807">
    <property type="protein sequence ID" value="EKX48807"/>
    <property type="gene ID" value="GUITHDRAFT_136473"/>
</dbReference>
<feature type="region of interest" description="Disordered" evidence="1">
    <location>
        <begin position="539"/>
        <end position="571"/>
    </location>
</feature>
<dbReference type="SUPFAM" id="SSF51197">
    <property type="entry name" value="Clavaminate synthase-like"/>
    <property type="match status" value="1"/>
</dbReference>
<feature type="compositionally biased region" description="Basic and acidic residues" evidence="1">
    <location>
        <begin position="539"/>
        <end position="548"/>
    </location>
</feature>
<dbReference type="SMART" id="SM00558">
    <property type="entry name" value="JmjC"/>
    <property type="match status" value="1"/>
</dbReference>
<dbReference type="PANTHER" id="PTHR12480">
    <property type="entry name" value="ARGININE DEMETHYLASE AND LYSYL-HYDROXYLASE JMJD"/>
    <property type="match status" value="1"/>
</dbReference>
<reference evidence="5" key="2">
    <citation type="submission" date="2012-11" db="EMBL/GenBank/DDBJ databases">
        <authorList>
            <person name="Kuo A."/>
            <person name="Curtis B.A."/>
            <person name="Tanifuji G."/>
            <person name="Burki F."/>
            <person name="Gruber A."/>
            <person name="Irimia M."/>
            <person name="Maruyama S."/>
            <person name="Arias M.C."/>
            <person name="Ball S.G."/>
            <person name="Gile G.H."/>
            <person name="Hirakawa Y."/>
            <person name="Hopkins J.F."/>
            <person name="Rensing S.A."/>
            <person name="Schmutz J."/>
            <person name="Symeonidi A."/>
            <person name="Elias M."/>
            <person name="Eveleigh R.J."/>
            <person name="Herman E.K."/>
            <person name="Klute M.J."/>
            <person name="Nakayama T."/>
            <person name="Obornik M."/>
            <person name="Reyes-Prieto A."/>
            <person name="Armbrust E.V."/>
            <person name="Aves S.J."/>
            <person name="Beiko R.G."/>
            <person name="Coutinho P."/>
            <person name="Dacks J.B."/>
            <person name="Durnford D.G."/>
            <person name="Fast N.M."/>
            <person name="Green B.R."/>
            <person name="Grisdale C."/>
            <person name="Hempe F."/>
            <person name="Henrissat B."/>
            <person name="Hoppner M.P."/>
            <person name="Ishida K.-I."/>
            <person name="Kim E."/>
            <person name="Koreny L."/>
            <person name="Kroth P.G."/>
            <person name="Liu Y."/>
            <person name="Malik S.-B."/>
            <person name="Maier U.G."/>
            <person name="McRose D."/>
            <person name="Mock T."/>
            <person name="Neilson J.A."/>
            <person name="Onodera N.T."/>
            <person name="Poole A.M."/>
            <person name="Pritham E.J."/>
            <person name="Richards T.A."/>
            <person name="Rocap G."/>
            <person name="Roy S.W."/>
            <person name="Sarai C."/>
            <person name="Schaack S."/>
            <person name="Shirato S."/>
            <person name="Slamovits C.H."/>
            <person name="Spencer D.F."/>
            <person name="Suzuki S."/>
            <person name="Worden A.Z."/>
            <person name="Zauner S."/>
            <person name="Barry K."/>
            <person name="Bell C."/>
            <person name="Bharti A.K."/>
            <person name="Crow J.A."/>
            <person name="Grimwood J."/>
            <person name="Kramer R."/>
            <person name="Lindquist E."/>
            <person name="Lucas S."/>
            <person name="Salamov A."/>
            <person name="McFadden G.I."/>
            <person name="Lane C.E."/>
            <person name="Keeling P.J."/>
            <person name="Gray M.W."/>
            <person name="Grigoriev I.V."/>
            <person name="Archibald J.M."/>
        </authorList>
    </citation>
    <scope>NUCLEOTIDE SEQUENCE</scope>
    <source>
        <strain evidence="5">CCMP2712</strain>
    </source>
</reference>
<organism evidence="3">
    <name type="scientific">Guillardia theta (strain CCMP2712)</name>
    <name type="common">Cryptophyte</name>
    <dbReference type="NCBI Taxonomy" id="905079"/>
    <lineage>
        <taxon>Eukaryota</taxon>
        <taxon>Cryptophyceae</taxon>
        <taxon>Pyrenomonadales</taxon>
        <taxon>Geminigeraceae</taxon>
        <taxon>Guillardia</taxon>
    </lineage>
</organism>
<reference evidence="4" key="3">
    <citation type="submission" date="2016-03" db="UniProtKB">
        <authorList>
            <consortium name="EnsemblProtists"/>
        </authorList>
    </citation>
    <scope>IDENTIFICATION</scope>
</reference>
<evidence type="ECO:0000259" key="2">
    <source>
        <dbReference type="PROSITE" id="PS51184"/>
    </source>
</evidence>
<sequence length="845" mass="95880">MRLLTFLLNLKRRRDRRLWLEETIPWAQAGKEMVFIDAVEGDSVAACRDQVLLHHGFRFRKAGGWRMNSLELEGLQERWVALGQNPPDVIDLIDYHAREVSDQELACFATHHLAWCRADEVLCEPGGGESLFLILEDDVTVFPTFVRDRELHHLRWREVLAVVGEEVERLKRQCVQWDLLYLGRNLHGYDGPSVTERTCHAGFSTCAHAYLLSSTGVRRLLSLGMHDCAIPVDDLLPALYSEHPKALVNQLVRSKISAARGGARAGTAGRFLRALAFKEEMVWQLETCVIGRDDEILQHNGRDLTNPTSLLIRSNIAQTIVSSISSLSATLLVKIFAMALVESDAPAPASMLAMLVETCRLFRDVMTRKQLWRKALLQSLRREEEEPCVVFRSSWLGTYVSMLSLRMNASSIVYFGALRCWRRSGGSGRSGVNSILRRMRNCGARWLREIDSVRMEEVDVGDFKRVYDRGRRPAMLRGCQRAMLGGRGESELTLACLLEIYGNKKSAVLVPGARDPPYTIKMSLGNYCEYMRSCRGEGELGEADKEDRGGEEEQQEQEKEQEEQKQEEGYEPLYFFDDQVPRLLLDMIRPPPTFDDDLLELIAHDRERERRGREREQAGEEDEEEEDERDLLGNPSLLDERRWLVIGPRGSGSRWHVDPKGTSAWNFLISGRKLWIMCRDCKDEEGEELNPLGVLSLPALSGQGGKVVEPPPVLQWLKGTLLPLLCEEGEDGKEKSGRGGEHAGRKRGRGEQSSEDGEESEEEDVEERRRDLLNSRPFLWGIQEAGDVVFIPRGYWHCVLNLEDSVAFTQNFINSANLRSAMKKLEEEEPGMCKLIARAVTATRG</sequence>